<dbReference type="Gene3D" id="1.20.1600.10">
    <property type="entry name" value="Outer membrane efflux proteins (OEP)"/>
    <property type="match status" value="1"/>
</dbReference>
<proteinExistence type="inferred from homology"/>
<dbReference type="Pfam" id="PF02321">
    <property type="entry name" value="OEP"/>
    <property type="match status" value="2"/>
</dbReference>
<evidence type="ECO:0000256" key="1">
    <source>
        <dbReference type="ARBA" id="ARBA00007613"/>
    </source>
</evidence>
<feature type="region of interest" description="Disordered" evidence="4">
    <location>
        <begin position="477"/>
        <end position="499"/>
    </location>
</feature>
<protein>
    <submittedName>
        <fullName evidence="5">Efflux transporter outer membrane subunit</fullName>
    </submittedName>
</protein>
<comment type="subcellular location">
    <subcellularLocation>
        <location evidence="2">Cell membrane</location>
        <topology evidence="2">Lipid-anchor</topology>
    </subcellularLocation>
</comment>
<organism evidence="5 6">
    <name type="scientific">Novosphingobium beihaiensis</name>
    <dbReference type="NCBI Taxonomy" id="2930389"/>
    <lineage>
        <taxon>Bacteria</taxon>
        <taxon>Pseudomonadati</taxon>
        <taxon>Pseudomonadota</taxon>
        <taxon>Alphaproteobacteria</taxon>
        <taxon>Sphingomonadales</taxon>
        <taxon>Sphingomonadaceae</taxon>
        <taxon>Novosphingobium</taxon>
    </lineage>
</organism>
<reference evidence="5 6" key="1">
    <citation type="submission" date="2022-04" db="EMBL/GenBank/DDBJ databases">
        <title>Identification of a novel bacterium isolated from mangrove sediments.</title>
        <authorList>
            <person name="Pan X."/>
        </authorList>
    </citation>
    <scope>NUCLEOTIDE SEQUENCE [LARGE SCALE GENOMIC DNA]</scope>
    <source>
        <strain evidence="5 6">B2638</strain>
    </source>
</reference>
<dbReference type="InterPro" id="IPR010131">
    <property type="entry name" value="MdtP/NodT-like"/>
</dbReference>
<comment type="caution">
    <text evidence="5">The sequence shown here is derived from an EMBL/GenBank/DDBJ whole genome shotgun (WGS) entry which is preliminary data.</text>
</comment>
<dbReference type="EMBL" id="JALHLG010000013">
    <property type="protein sequence ID" value="MCJ2187277.1"/>
    <property type="molecule type" value="Genomic_DNA"/>
</dbReference>
<feature type="coiled-coil region" evidence="3">
    <location>
        <begin position="151"/>
        <end position="213"/>
    </location>
</feature>
<evidence type="ECO:0000313" key="6">
    <source>
        <dbReference type="Proteomes" id="UP001202281"/>
    </source>
</evidence>
<dbReference type="SUPFAM" id="SSF56954">
    <property type="entry name" value="Outer membrane efflux proteins (OEP)"/>
    <property type="match status" value="1"/>
</dbReference>
<feature type="chain" id="PRO_5044983248" evidence="2">
    <location>
        <begin position="21"/>
        <end position="499"/>
    </location>
</feature>
<evidence type="ECO:0000256" key="2">
    <source>
        <dbReference type="RuleBase" id="RU362097"/>
    </source>
</evidence>
<evidence type="ECO:0000256" key="4">
    <source>
        <dbReference type="SAM" id="MobiDB-lite"/>
    </source>
</evidence>
<keyword evidence="3" id="KW-0175">Coiled coil</keyword>
<feature type="signal peptide" evidence="2">
    <location>
        <begin position="1"/>
        <end position="20"/>
    </location>
</feature>
<accession>A0ABT0BQE5</accession>
<comment type="similarity">
    <text evidence="1 2">Belongs to the outer membrane factor (OMF) (TC 1.B.17) family.</text>
</comment>
<dbReference type="Proteomes" id="UP001202281">
    <property type="component" value="Unassembled WGS sequence"/>
</dbReference>
<evidence type="ECO:0000256" key="3">
    <source>
        <dbReference type="SAM" id="Coils"/>
    </source>
</evidence>
<evidence type="ECO:0000313" key="5">
    <source>
        <dbReference type="EMBL" id="MCJ2187277.1"/>
    </source>
</evidence>
<dbReference type="RefSeq" id="WP_243920775.1">
    <property type="nucleotide sequence ID" value="NZ_JALHLG010000013.1"/>
</dbReference>
<sequence>MKRLNASALVLLLGTCLAAAGCTTVGPNYTPPAEPSAKAGYAGDGGVRAALAEGPGAGWWKAFGSEQLDGFVARALAGNHSLAASRATLEEARQRIAAVAGKRLPQVDAQARAEYQRVNLAAFGFDGFGGANISNPEFDLYTVGGGVSYDLDLFGKNRRALEQARAQAQAQMRATQAAHLVIAGRVVAQVLAIAALNDRIATERKLLSEDERNVSLTQSRRKAGAGTLVEVLSAQGQLASDKASLPAMEQQLAEGRTMLAVLLGISPAELEPTGFGLDDFILPASVPVALPSALVHKRPDILEAEARLHAATAAVGVATAQLYPDITLGGSVTQATSDPDRITSSKFNAFDIFAGLTAPIFHGGTLKANKRGAEAEARAAAAEYQQVVTEAFGQVSGLLSSLESDSRELAARHETAEISDRSLYLSRRSFQVGNSGILQVLDASRSYQRARLALLETRTRQYQNVARLYVATAGGWIPEPPQNAPVQQAGTDTPGPKRP</sequence>
<keyword evidence="2" id="KW-1134">Transmembrane beta strand</keyword>
<name>A0ABT0BQE5_9SPHN</name>
<keyword evidence="2" id="KW-0472">Membrane</keyword>
<gene>
    <name evidence="5" type="ORF">MTR66_10700</name>
</gene>
<dbReference type="InterPro" id="IPR003423">
    <property type="entry name" value="OMP_efflux"/>
</dbReference>
<dbReference type="Gene3D" id="2.20.200.10">
    <property type="entry name" value="Outer membrane efflux proteins (OEP)"/>
    <property type="match status" value="1"/>
</dbReference>
<dbReference type="NCBIfam" id="TIGR01845">
    <property type="entry name" value="outer_NodT"/>
    <property type="match status" value="1"/>
</dbReference>
<keyword evidence="2" id="KW-0564">Palmitate</keyword>
<dbReference type="PROSITE" id="PS51257">
    <property type="entry name" value="PROKAR_LIPOPROTEIN"/>
    <property type="match status" value="1"/>
</dbReference>
<dbReference type="PANTHER" id="PTHR30203:SF33">
    <property type="entry name" value="BLR4455 PROTEIN"/>
    <property type="match status" value="1"/>
</dbReference>
<keyword evidence="2" id="KW-0812">Transmembrane</keyword>
<keyword evidence="6" id="KW-1185">Reference proteome</keyword>
<keyword evidence="2" id="KW-0449">Lipoprotein</keyword>
<dbReference type="PANTHER" id="PTHR30203">
    <property type="entry name" value="OUTER MEMBRANE CATION EFFLUX PROTEIN"/>
    <property type="match status" value="1"/>
</dbReference>
<keyword evidence="2" id="KW-0732">Signal</keyword>